<evidence type="ECO:0000256" key="10">
    <source>
        <dbReference type="ARBA" id="ARBA00035120"/>
    </source>
</evidence>
<feature type="transmembrane region" description="Helical" evidence="12">
    <location>
        <begin position="34"/>
        <end position="56"/>
    </location>
</feature>
<dbReference type="HAMAP" id="MF_00454">
    <property type="entry name" value="FluC"/>
    <property type="match status" value="1"/>
</dbReference>
<dbReference type="Proteomes" id="UP001597353">
    <property type="component" value="Unassembled WGS sequence"/>
</dbReference>
<comment type="catalytic activity">
    <reaction evidence="11">
        <text>fluoride(in) = fluoride(out)</text>
        <dbReference type="Rhea" id="RHEA:76159"/>
        <dbReference type="ChEBI" id="CHEBI:17051"/>
    </reaction>
    <physiologicalReaction direction="left-to-right" evidence="11">
        <dbReference type="Rhea" id="RHEA:76160"/>
    </physiologicalReaction>
</comment>
<dbReference type="PANTHER" id="PTHR28259">
    <property type="entry name" value="FLUORIDE EXPORT PROTEIN 1-RELATED"/>
    <property type="match status" value="1"/>
</dbReference>
<gene>
    <name evidence="12" type="primary">fluC</name>
    <name evidence="12" type="synonym">crcB</name>
    <name evidence="13" type="ORF">ACFSGJ_12300</name>
</gene>
<feature type="binding site" evidence="12">
    <location>
        <position position="82"/>
    </location>
    <ligand>
        <name>Na(+)</name>
        <dbReference type="ChEBI" id="CHEBI:29101"/>
        <note>structural</note>
    </ligand>
</feature>
<evidence type="ECO:0000256" key="4">
    <source>
        <dbReference type="ARBA" id="ARBA00022692"/>
    </source>
</evidence>
<evidence type="ECO:0000256" key="5">
    <source>
        <dbReference type="ARBA" id="ARBA00022989"/>
    </source>
</evidence>
<evidence type="ECO:0000313" key="13">
    <source>
        <dbReference type="EMBL" id="MFD1912994.1"/>
    </source>
</evidence>
<reference evidence="14" key="1">
    <citation type="journal article" date="2019" name="Int. J. Syst. Evol. Microbiol.">
        <title>The Global Catalogue of Microorganisms (GCM) 10K type strain sequencing project: providing services to taxonomists for standard genome sequencing and annotation.</title>
        <authorList>
            <consortium name="The Broad Institute Genomics Platform"/>
            <consortium name="The Broad Institute Genome Sequencing Center for Infectious Disease"/>
            <person name="Wu L."/>
            <person name="Ma J."/>
        </authorList>
    </citation>
    <scope>NUCLEOTIDE SEQUENCE [LARGE SCALE GENOMIC DNA]</scope>
    <source>
        <strain evidence="14">CGMCC 4.7242</strain>
    </source>
</reference>
<keyword evidence="7 12" id="KW-0406">Ion transport</keyword>
<evidence type="ECO:0000256" key="11">
    <source>
        <dbReference type="ARBA" id="ARBA00035585"/>
    </source>
</evidence>
<keyword evidence="14" id="KW-1185">Reference proteome</keyword>
<accession>A0ABW4S878</accession>
<feature type="transmembrane region" description="Helical" evidence="12">
    <location>
        <begin position="68"/>
        <end position="89"/>
    </location>
</feature>
<keyword evidence="9 12" id="KW-0407">Ion channel</keyword>
<name>A0ABW4S878_9RHOB</name>
<proteinExistence type="inferred from homology"/>
<evidence type="ECO:0000256" key="3">
    <source>
        <dbReference type="ARBA" id="ARBA00022519"/>
    </source>
</evidence>
<evidence type="ECO:0000256" key="7">
    <source>
        <dbReference type="ARBA" id="ARBA00023065"/>
    </source>
</evidence>
<feature type="transmembrane region" description="Helical" evidence="12">
    <location>
        <begin position="101"/>
        <end position="121"/>
    </location>
</feature>
<protein>
    <recommendedName>
        <fullName evidence="12">Fluoride-specific ion channel FluC</fullName>
    </recommendedName>
</protein>
<keyword evidence="3" id="KW-0997">Cell inner membrane</keyword>
<evidence type="ECO:0000313" key="14">
    <source>
        <dbReference type="Proteomes" id="UP001597353"/>
    </source>
</evidence>
<evidence type="ECO:0000256" key="1">
    <source>
        <dbReference type="ARBA" id="ARBA00004651"/>
    </source>
</evidence>
<organism evidence="13 14">
    <name type="scientific">Halodurantibacterium flavum</name>
    <dbReference type="NCBI Taxonomy" id="1382802"/>
    <lineage>
        <taxon>Bacteria</taxon>
        <taxon>Pseudomonadati</taxon>
        <taxon>Pseudomonadota</taxon>
        <taxon>Alphaproteobacteria</taxon>
        <taxon>Rhodobacterales</taxon>
        <taxon>Paracoccaceae</taxon>
        <taxon>Halodurantibacterium</taxon>
    </lineage>
</organism>
<evidence type="ECO:0000256" key="12">
    <source>
        <dbReference type="HAMAP-Rule" id="MF_00454"/>
    </source>
</evidence>
<evidence type="ECO:0000256" key="9">
    <source>
        <dbReference type="ARBA" id="ARBA00023303"/>
    </source>
</evidence>
<dbReference type="EMBL" id="JBHUGH010000009">
    <property type="protein sequence ID" value="MFD1912994.1"/>
    <property type="molecule type" value="Genomic_DNA"/>
</dbReference>
<comment type="caution">
    <text evidence="13">The sequence shown here is derived from an EMBL/GenBank/DDBJ whole genome shotgun (WGS) entry which is preliminary data.</text>
</comment>
<comment type="subcellular location">
    <subcellularLocation>
        <location evidence="1 12">Cell membrane</location>
        <topology evidence="1 12">Multi-pass membrane protein</topology>
    </subcellularLocation>
</comment>
<keyword evidence="12" id="KW-0813">Transport</keyword>
<comment type="similarity">
    <text evidence="10 12">Belongs to the fluoride channel Fluc/FEX (TC 1.A.43) family.</text>
</comment>
<sequence length="134" mass="13877">MIPRHVVWVAAGAAAGSVLRAALSLVVLTAVGPGFPWGTLVVNVLGSFAIGLYAALAGPGGRWPHRAGLQQAVMAGLCGGLTTFSIFSLETFLMLTDGRTGLALLNIALSLTLWLAAVLLGMRAGLWLNRRVVV</sequence>
<keyword evidence="6 12" id="KW-0915">Sodium</keyword>
<keyword evidence="12" id="KW-0479">Metal-binding</keyword>
<keyword evidence="4 12" id="KW-0812">Transmembrane</keyword>
<keyword evidence="5 12" id="KW-1133">Transmembrane helix</keyword>
<dbReference type="Pfam" id="PF02537">
    <property type="entry name" value="CRCB"/>
    <property type="match status" value="1"/>
</dbReference>
<evidence type="ECO:0000256" key="6">
    <source>
        <dbReference type="ARBA" id="ARBA00023053"/>
    </source>
</evidence>
<dbReference type="InterPro" id="IPR003691">
    <property type="entry name" value="FluC"/>
</dbReference>
<keyword evidence="8 12" id="KW-0472">Membrane</keyword>
<feature type="binding site" evidence="12">
    <location>
        <position position="79"/>
    </location>
    <ligand>
        <name>Na(+)</name>
        <dbReference type="ChEBI" id="CHEBI:29101"/>
        <note>structural</note>
    </ligand>
</feature>
<keyword evidence="2 12" id="KW-1003">Cell membrane</keyword>
<dbReference type="PANTHER" id="PTHR28259:SF1">
    <property type="entry name" value="FLUORIDE EXPORT PROTEIN 1-RELATED"/>
    <property type="match status" value="1"/>
</dbReference>
<comment type="function">
    <text evidence="12">Fluoride-specific ion channel. Important for reducing fluoride concentration in the cell, thus reducing its toxicity.</text>
</comment>
<dbReference type="RefSeq" id="WP_390262094.1">
    <property type="nucleotide sequence ID" value="NZ_JBHUGH010000009.1"/>
</dbReference>
<evidence type="ECO:0000256" key="2">
    <source>
        <dbReference type="ARBA" id="ARBA00022475"/>
    </source>
</evidence>
<comment type="activity regulation">
    <text evidence="12">Na(+) is not transported, but it plays an essential structural role and its presence is essential for fluoride channel function.</text>
</comment>
<evidence type="ECO:0000256" key="8">
    <source>
        <dbReference type="ARBA" id="ARBA00023136"/>
    </source>
</evidence>